<accession>A0ABS4J7Q0</accession>
<sequence length="102" mass="11304">MKNIVKAAEPLGCARWRGRTSVAAAWPAGKSRSIQRKNLAGSPFELGVRAIVAKEREWLWAEERKRPPLKICSYLLMYTIQGNKSLTAAGAHSHSLRHAPTP</sequence>
<evidence type="ECO:0000313" key="1">
    <source>
        <dbReference type="EMBL" id="MBP1995275.1"/>
    </source>
</evidence>
<organism evidence="1 2">
    <name type="scientific">Paenibacillus eucommiae</name>
    <dbReference type="NCBI Taxonomy" id="1355755"/>
    <lineage>
        <taxon>Bacteria</taxon>
        <taxon>Bacillati</taxon>
        <taxon>Bacillota</taxon>
        <taxon>Bacilli</taxon>
        <taxon>Bacillales</taxon>
        <taxon>Paenibacillaceae</taxon>
        <taxon>Paenibacillus</taxon>
    </lineage>
</organism>
<keyword evidence="2" id="KW-1185">Reference proteome</keyword>
<dbReference type="EMBL" id="JAGGLB010000032">
    <property type="protein sequence ID" value="MBP1995275.1"/>
    <property type="molecule type" value="Genomic_DNA"/>
</dbReference>
<reference evidence="1 2" key="1">
    <citation type="submission" date="2021-03" db="EMBL/GenBank/DDBJ databases">
        <title>Genomic Encyclopedia of Type Strains, Phase IV (KMG-IV): sequencing the most valuable type-strain genomes for metagenomic binning, comparative biology and taxonomic classification.</title>
        <authorList>
            <person name="Goeker M."/>
        </authorList>
    </citation>
    <scope>NUCLEOTIDE SEQUENCE [LARGE SCALE GENOMIC DNA]</scope>
    <source>
        <strain evidence="1 2">DSM 26048</strain>
    </source>
</reference>
<comment type="caution">
    <text evidence="1">The sequence shown here is derived from an EMBL/GenBank/DDBJ whole genome shotgun (WGS) entry which is preliminary data.</text>
</comment>
<dbReference type="RefSeq" id="WP_209977085.1">
    <property type="nucleotide sequence ID" value="NZ_JAGGLB010000032.1"/>
</dbReference>
<name>A0ABS4J7Q0_9BACL</name>
<dbReference type="Proteomes" id="UP001519287">
    <property type="component" value="Unassembled WGS sequence"/>
</dbReference>
<gene>
    <name evidence="1" type="ORF">J2Z66_006917</name>
</gene>
<evidence type="ECO:0000313" key="2">
    <source>
        <dbReference type="Proteomes" id="UP001519287"/>
    </source>
</evidence>
<proteinExistence type="predicted"/>
<protein>
    <submittedName>
        <fullName evidence="1">Uncharacterized protein</fullName>
    </submittedName>
</protein>